<dbReference type="AlphaFoldDB" id="W0F0R8"/>
<keyword evidence="1" id="KW-0689">Ribosomal protein</keyword>
<dbReference type="KEGG" id="nso:NIASO_07510"/>
<dbReference type="EMBL" id="CP007035">
    <property type="protein sequence ID" value="AHF15044.1"/>
    <property type="molecule type" value="Genomic_DNA"/>
</dbReference>
<dbReference type="Pfam" id="PF05635">
    <property type="entry name" value="23S_rRNA_IVP"/>
    <property type="match status" value="1"/>
</dbReference>
<dbReference type="CDD" id="cd16377">
    <property type="entry name" value="23S_rRNA_IVP_like"/>
    <property type="match status" value="1"/>
</dbReference>
<dbReference type="PANTHER" id="PTHR38471">
    <property type="entry name" value="FOUR HELIX BUNDLE PROTEIN"/>
    <property type="match status" value="1"/>
</dbReference>
<reference evidence="1 2" key="1">
    <citation type="submission" date="2013-12" db="EMBL/GenBank/DDBJ databases">
        <authorList>
            <consortium name="DOE Joint Genome Institute"/>
            <person name="Eisen J."/>
            <person name="Huntemann M."/>
            <person name="Han J."/>
            <person name="Chen A."/>
            <person name="Kyrpides N."/>
            <person name="Mavromatis K."/>
            <person name="Markowitz V."/>
            <person name="Palaniappan K."/>
            <person name="Ivanova N."/>
            <person name="Schaumberg A."/>
            <person name="Pati A."/>
            <person name="Liolios K."/>
            <person name="Nordberg H.P."/>
            <person name="Cantor M.N."/>
            <person name="Hua S.X."/>
            <person name="Woyke T."/>
        </authorList>
    </citation>
    <scope>NUCLEOTIDE SEQUENCE [LARGE SCALE GENOMIC DNA]</scope>
    <source>
        <strain evidence="2">DSM 19437</strain>
    </source>
</reference>
<dbReference type="OrthoDB" id="9811959at2"/>
<name>W0F0R8_9BACT</name>
<evidence type="ECO:0000313" key="2">
    <source>
        <dbReference type="Proteomes" id="UP000003586"/>
    </source>
</evidence>
<dbReference type="STRING" id="929713.NIASO_07510"/>
<dbReference type="SUPFAM" id="SSF158446">
    <property type="entry name" value="IVS-encoded protein-like"/>
    <property type="match status" value="1"/>
</dbReference>
<dbReference type="Proteomes" id="UP000003586">
    <property type="component" value="Chromosome"/>
</dbReference>
<gene>
    <name evidence="1" type="ORF">NIASO_07510</name>
</gene>
<sequence>MQDFTKLVVWQRSHLFTLSIYRVSKRFPKEEIMALTYQMRKAAYSIPTNIAEGCGRRTIPQFKNFLDIAAGSATELHYQLILSKDLLYLTPLIADQMINEIIEIKRMLHGLMGKL</sequence>
<accession>W0F0R8</accession>
<evidence type="ECO:0000313" key="1">
    <source>
        <dbReference type="EMBL" id="AHF15044.1"/>
    </source>
</evidence>
<dbReference type="HOGENOM" id="CLU_129874_0_6_10"/>
<dbReference type="GO" id="GO:0005840">
    <property type="term" value="C:ribosome"/>
    <property type="evidence" value="ECO:0007669"/>
    <property type="project" value="UniProtKB-KW"/>
</dbReference>
<dbReference type="InterPro" id="IPR012657">
    <property type="entry name" value="23S_rRNA-intervening_sequence"/>
</dbReference>
<protein>
    <submittedName>
        <fullName evidence="1">30S ribosomal protein S23</fullName>
    </submittedName>
</protein>
<dbReference type="InterPro" id="IPR036583">
    <property type="entry name" value="23S_rRNA_IVS_sf"/>
</dbReference>
<organism evidence="1 2">
    <name type="scientific">Niabella soli DSM 19437</name>
    <dbReference type="NCBI Taxonomy" id="929713"/>
    <lineage>
        <taxon>Bacteria</taxon>
        <taxon>Pseudomonadati</taxon>
        <taxon>Bacteroidota</taxon>
        <taxon>Chitinophagia</taxon>
        <taxon>Chitinophagales</taxon>
        <taxon>Chitinophagaceae</taxon>
        <taxon>Niabella</taxon>
    </lineage>
</organism>
<dbReference type="RefSeq" id="WP_008584904.1">
    <property type="nucleotide sequence ID" value="NZ_CP007035.1"/>
</dbReference>
<keyword evidence="2" id="KW-1185">Reference proteome</keyword>
<dbReference type="PANTHER" id="PTHR38471:SF2">
    <property type="entry name" value="FOUR HELIX BUNDLE PROTEIN"/>
    <property type="match status" value="1"/>
</dbReference>
<dbReference type="Gene3D" id="1.20.1440.60">
    <property type="entry name" value="23S rRNA-intervening sequence"/>
    <property type="match status" value="1"/>
</dbReference>
<keyword evidence="1" id="KW-0687">Ribonucleoprotein</keyword>
<dbReference type="NCBIfam" id="TIGR02436">
    <property type="entry name" value="four helix bundle protein"/>
    <property type="match status" value="1"/>
</dbReference>
<dbReference type="eggNOG" id="ENOG5032YWC">
    <property type="taxonomic scope" value="Bacteria"/>
</dbReference>
<proteinExistence type="predicted"/>